<organism evidence="2 3">
    <name type="scientific">Trypanosoma theileri</name>
    <dbReference type="NCBI Taxonomy" id="67003"/>
    <lineage>
        <taxon>Eukaryota</taxon>
        <taxon>Discoba</taxon>
        <taxon>Euglenozoa</taxon>
        <taxon>Kinetoplastea</taxon>
        <taxon>Metakinetoplastina</taxon>
        <taxon>Trypanosomatida</taxon>
        <taxon>Trypanosomatidae</taxon>
        <taxon>Trypanosoma</taxon>
    </lineage>
</organism>
<evidence type="ECO:0000313" key="2">
    <source>
        <dbReference type="EMBL" id="ORC90176.1"/>
    </source>
</evidence>
<sequence length="591" mass="65073">MSHPACLPPRPSHTFSLRTVEKLYQRHLENVGAHVRPEQIPSFVEGVRRNLARIEEVLRYRLQRPAPVPNGEREYPLLSKFERLRVSHILADVVLDIATISIVSSSETYDAVVNTNTAVSLAIPRVGATPLLFCDTEETPCFHPCEHSSGAGGTVESAPLAAVGDVSLTASLKNAIGHSSMTEMRQNSGEQQQVEDRGRQREETTFVTATSNTTRTTTTALSLSKCNNNNTNTNNSLGSSGLLGSDGESDPPSAAMSRPNHFLMGYQKTMRSASPTAERLQGVPPSLQQRQNTMVSVDSSGNSSTNRRTWMHDYSHDTTGFQYPLSYSESPLSPTSVRFKPVLSMHSGAESSTTCPQHPRKPRKYYDIDLQKLSEFTYCLRAIQELDFTESDFEKAGLRYAIPGIRELDPSEAQSFNDRMDERYNSSNDLFNPGGEEEFTVKRTISLTTTGGGTETDGRSVCPFQRENNSSPSTTPPPMTVDMPLQESELQSVTRVSTSRSLTSNKPTHGTPQSETSATSPQPPPVPVKDHCLPLFRGGRDAIVKKKHFQLFVAMVQHRLKQVDQEVDGLLHIYGADLASSSGEEDTTYTS</sequence>
<feature type="compositionally biased region" description="Low complexity" evidence="1">
    <location>
        <begin position="492"/>
        <end position="504"/>
    </location>
</feature>
<reference evidence="2 3" key="1">
    <citation type="submission" date="2017-03" db="EMBL/GenBank/DDBJ databases">
        <title>An alternative strategy for trypanosome survival in the mammalian bloodstream revealed through genome and transcriptome analysis of the ubiquitous bovine parasite Trypanosoma (Megatrypanum) theileri.</title>
        <authorList>
            <person name="Kelly S."/>
            <person name="Ivens A."/>
            <person name="Mott A."/>
            <person name="O'Neill E."/>
            <person name="Emms D."/>
            <person name="Macleod O."/>
            <person name="Voorheis P."/>
            <person name="Matthews J."/>
            <person name="Matthews K."/>
            <person name="Carrington M."/>
        </authorList>
    </citation>
    <scope>NUCLEOTIDE SEQUENCE [LARGE SCALE GENOMIC DNA]</scope>
    <source>
        <strain evidence="2">Edinburgh</strain>
    </source>
</reference>
<dbReference type="OrthoDB" id="249158at2759"/>
<accession>A0A1X0NZR1</accession>
<dbReference type="EMBL" id="NBCO01000009">
    <property type="protein sequence ID" value="ORC90176.1"/>
    <property type="molecule type" value="Genomic_DNA"/>
</dbReference>
<dbReference type="RefSeq" id="XP_028884242.1">
    <property type="nucleotide sequence ID" value="XM_029024465.1"/>
</dbReference>
<feature type="region of interest" description="Disordered" evidence="1">
    <location>
        <begin position="179"/>
        <end position="203"/>
    </location>
</feature>
<keyword evidence="3" id="KW-1185">Reference proteome</keyword>
<dbReference type="GeneID" id="39984245"/>
<feature type="compositionally biased region" description="Low complexity" evidence="1">
    <location>
        <begin position="223"/>
        <end position="246"/>
    </location>
</feature>
<feature type="region of interest" description="Disordered" evidence="1">
    <location>
        <begin position="447"/>
        <end position="530"/>
    </location>
</feature>
<feature type="compositionally biased region" description="Basic and acidic residues" evidence="1">
    <location>
        <begin position="194"/>
        <end position="203"/>
    </location>
</feature>
<dbReference type="AlphaFoldDB" id="A0A1X0NZR1"/>
<protein>
    <submittedName>
        <fullName evidence="2">Uncharacterized protein</fullName>
    </submittedName>
</protein>
<feature type="region of interest" description="Disordered" evidence="1">
    <location>
        <begin position="223"/>
        <end position="258"/>
    </location>
</feature>
<gene>
    <name evidence="2" type="ORF">TM35_000092260</name>
</gene>
<proteinExistence type="predicted"/>
<dbReference type="VEuPathDB" id="TriTrypDB:TM35_000092260"/>
<evidence type="ECO:0000313" key="3">
    <source>
        <dbReference type="Proteomes" id="UP000192257"/>
    </source>
</evidence>
<comment type="caution">
    <text evidence="2">The sequence shown here is derived from an EMBL/GenBank/DDBJ whole genome shotgun (WGS) entry which is preliminary data.</text>
</comment>
<evidence type="ECO:0000256" key="1">
    <source>
        <dbReference type="SAM" id="MobiDB-lite"/>
    </source>
</evidence>
<feature type="compositionally biased region" description="Polar residues" evidence="1">
    <location>
        <begin position="179"/>
        <end position="192"/>
    </location>
</feature>
<name>A0A1X0NZR1_9TRYP</name>
<dbReference type="Proteomes" id="UP000192257">
    <property type="component" value="Unassembled WGS sequence"/>
</dbReference>
<feature type="compositionally biased region" description="Polar residues" evidence="1">
    <location>
        <begin position="505"/>
        <end position="520"/>
    </location>
</feature>